<proteinExistence type="predicted"/>
<evidence type="ECO:0000313" key="1">
    <source>
        <dbReference type="EMBL" id="RKE44328.1"/>
    </source>
</evidence>
<dbReference type="RefSeq" id="WP_120261441.1">
    <property type="nucleotide sequence ID" value="NZ_RAPY01000006.1"/>
</dbReference>
<organism evidence="1 2">
    <name type="scientific">Sphingobacterium detergens</name>
    <dbReference type="NCBI Taxonomy" id="1145106"/>
    <lineage>
        <taxon>Bacteria</taxon>
        <taxon>Pseudomonadati</taxon>
        <taxon>Bacteroidota</taxon>
        <taxon>Sphingobacteriia</taxon>
        <taxon>Sphingobacteriales</taxon>
        <taxon>Sphingobacteriaceae</taxon>
        <taxon>Sphingobacterium</taxon>
    </lineage>
</organism>
<dbReference type="OrthoDB" id="1150213at2"/>
<gene>
    <name evidence="1" type="ORF">DFQ12_4796</name>
</gene>
<keyword evidence="2" id="KW-1185">Reference proteome</keyword>
<dbReference type="Proteomes" id="UP000286246">
    <property type="component" value="Unassembled WGS sequence"/>
</dbReference>
<comment type="caution">
    <text evidence="1">The sequence shown here is derived from an EMBL/GenBank/DDBJ whole genome shotgun (WGS) entry which is preliminary data.</text>
</comment>
<name>A0A420AID9_SPHD1</name>
<dbReference type="InterPro" id="IPR027375">
    <property type="entry name" value="DKNYY"/>
</dbReference>
<protein>
    <submittedName>
        <fullName evidence="1">DKNYY family protein</fullName>
    </submittedName>
</protein>
<dbReference type="AlphaFoldDB" id="A0A420AID9"/>
<dbReference type="PROSITE" id="PS51257">
    <property type="entry name" value="PROKAR_LIPOPROTEIN"/>
    <property type="match status" value="1"/>
</dbReference>
<evidence type="ECO:0000313" key="2">
    <source>
        <dbReference type="Proteomes" id="UP000286246"/>
    </source>
</evidence>
<reference evidence="1 2" key="1">
    <citation type="submission" date="2018-09" db="EMBL/GenBank/DDBJ databases">
        <title>Genomic Encyclopedia of Type Strains, Phase III (KMG-III): the genomes of soil and plant-associated and newly described type strains.</title>
        <authorList>
            <person name="Whitman W."/>
        </authorList>
    </citation>
    <scope>NUCLEOTIDE SEQUENCE [LARGE SCALE GENOMIC DNA]</scope>
    <source>
        <strain evidence="1 2">CECT 7938</strain>
    </source>
</reference>
<sequence>MKHIFKMGIIGTCIGLFFSCKEQLSPLSEDYYKKSGAIYFIPGGNGFERGSRKMDADVNSFSVIRGVYGRDKDNIYVMGCPQQFVDTKTFRLKGNIPVDQSHVFVFDGSTTSTTRKCSEQQLIAITGADPETYITLYDTIASLAKDKSHYFYNAQPLLVDYASFKILNENFVKDKNRLYVVTQKSINPLNYTTDKIDVLNDEYIILDGKKLLYYQPYQGMGVLETTLPSTNNIKLLDRKTVIIDQLVLIEGKKFEFMDVDAASFKLLEGIGGNSFWSGDKNHIYYNQQLFAEADPKTFEVLRRAVAKDARHIFVGNKIFEGPDVKSFRNVDKAKTNHDFEDDLGHKYWYRPNEGGAELIPVDKK</sequence>
<dbReference type="EMBL" id="RAPY01000006">
    <property type="protein sequence ID" value="RKE44328.1"/>
    <property type="molecule type" value="Genomic_DNA"/>
</dbReference>
<accession>A0A420AID9</accession>
<dbReference type="Pfam" id="PF13644">
    <property type="entry name" value="DKNYY"/>
    <property type="match status" value="1"/>
</dbReference>